<dbReference type="HOGENOM" id="CLU_962907_0_0_6"/>
<feature type="region of interest" description="Disordered" evidence="1">
    <location>
        <begin position="26"/>
        <end position="71"/>
    </location>
</feature>
<protein>
    <recommendedName>
        <fullName evidence="5">Secreted protein</fullName>
    </recommendedName>
</protein>
<reference evidence="3 4" key="1">
    <citation type="journal article" date="2014" name="ISME J.">
        <title>Ecophysiology of Thioploca ingrica as revealed by the complete genome sequence supplemented with proteomic evidence.</title>
        <authorList>
            <person name="Kojima H."/>
            <person name="Ogura Y."/>
            <person name="Yamamoto N."/>
            <person name="Togashi T."/>
            <person name="Mori H."/>
            <person name="Watanabe T."/>
            <person name="Nemoto F."/>
            <person name="Kurokawa K."/>
            <person name="Hayashi T."/>
            <person name="Fukui M."/>
        </authorList>
    </citation>
    <scope>NUCLEOTIDE SEQUENCE [LARGE SCALE GENOMIC DNA]</scope>
</reference>
<dbReference type="OrthoDB" id="9951788at2"/>
<dbReference type="KEGG" id="tig:THII_3699"/>
<accession>A0A090BW51</accession>
<keyword evidence="2" id="KW-0732">Signal</keyword>
<feature type="chain" id="PRO_5001853311" description="Secreted protein" evidence="2">
    <location>
        <begin position="26"/>
        <end position="289"/>
    </location>
</feature>
<dbReference type="Proteomes" id="UP000031623">
    <property type="component" value="Chromosome"/>
</dbReference>
<evidence type="ECO:0000313" key="3">
    <source>
        <dbReference type="EMBL" id="BAP57996.1"/>
    </source>
</evidence>
<dbReference type="AlphaFoldDB" id="A0A090BW51"/>
<proteinExistence type="predicted"/>
<evidence type="ECO:0008006" key="5">
    <source>
        <dbReference type="Google" id="ProtNLM"/>
    </source>
</evidence>
<sequence length="289" mass="31669">MKKSNLTKNNKFAYVFLLATTTAWANTKSPNGLPKPRPNDEATPPPNQEPSAAQPAPTPSQPPIKNQDQGKSQINIAAIRVDPAVAKQVKQCPANAVNLTSQPKPHRVSSLTFDPQEKQSIKLKFTLSPIMTTAEERVLVLLYSQCLSPQPQLETPNSDNKLALDINDVQILDTYQIAAKTDQAPNQAKSALTPVTLDIDLELDKLRQQVEAGNDTFYFQAALLNKADYDGRHYGEMVLSPLEAVEFSSKNCPDRNQLTQNVNSANPVCGQLKQTKSANNLPNNTNNAN</sequence>
<dbReference type="EMBL" id="AP014633">
    <property type="protein sequence ID" value="BAP57996.1"/>
    <property type="molecule type" value="Genomic_DNA"/>
</dbReference>
<organism evidence="3 4">
    <name type="scientific">Thioploca ingrica</name>
    <dbReference type="NCBI Taxonomy" id="40754"/>
    <lineage>
        <taxon>Bacteria</taxon>
        <taxon>Pseudomonadati</taxon>
        <taxon>Pseudomonadota</taxon>
        <taxon>Gammaproteobacteria</taxon>
        <taxon>Thiotrichales</taxon>
        <taxon>Thiotrichaceae</taxon>
        <taxon>Thioploca</taxon>
    </lineage>
</organism>
<evidence type="ECO:0000313" key="4">
    <source>
        <dbReference type="Proteomes" id="UP000031623"/>
    </source>
</evidence>
<keyword evidence="4" id="KW-1185">Reference proteome</keyword>
<feature type="signal peptide" evidence="2">
    <location>
        <begin position="1"/>
        <end position="25"/>
    </location>
</feature>
<name>A0A090BW51_9GAMM</name>
<gene>
    <name evidence="3" type="ORF">THII_3699</name>
</gene>
<evidence type="ECO:0000256" key="1">
    <source>
        <dbReference type="SAM" id="MobiDB-lite"/>
    </source>
</evidence>
<evidence type="ECO:0000256" key="2">
    <source>
        <dbReference type="SAM" id="SignalP"/>
    </source>
</evidence>